<gene>
    <name evidence="2" type="ordered locus">Os03g0294100</name>
</gene>
<keyword evidence="1" id="KW-0175">Coiled coil</keyword>
<dbReference type="PANTHER" id="PTHR31342">
    <property type="entry name" value="PROTEIN CHUP1, CHLOROPLASTIC"/>
    <property type="match status" value="1"/>
</dbReference>
<evidence type="ECO:0000313" key="2">
    <source>
        <dbReference type="EMBL" id="BAF11728.2"/>
    </source>
</evidence>
<accession>Q0DSR0</accession>
<protein>
    <submittedName>
        <fullName evidence="2">Os03g0294100 protein</fullName>
    </submittedName>
</protein>
<sequence>MMSLQQIKSDVENQSEFINFLAVEVKNAAYKEIADVEEFVKWLDGELSYLVDERAVLKHFPNWPEKKADTMREAAFTYRDLKNLESEASSFHDDRRVATPMALKRMQALQDK</sequence>
<reference evidence="3" key="2">
    <citation type="journal article" date="2008" name="Nucleic Acids Res.">
        <title>The rice annotation project database (RAP-DB): 2008 update.</title>
        <authorList>
            <consortium name="The rice annotation project (RAP)"/>
        </authorList>
    </citation>
    <scope>GENOME REANNOTATION</scope>
    <source>
        <strain evidence="3">cv. Nipponbare</strain>
    </source>
</reference>
<organism evidence="2 3">
    <name type="scientific">Oryza sativa subsp. japonica</name>
    <name type="common">Rice</name>
    <dbReference type="NCBI Taxonomy" id="39947"/>
    <lineage>
        <taxon>Eukaryota</taxon>
        <taxon>Viridiplantae</taxon>
        <taxon>Streptophyta</taxon>
        <taxon>Embryophyta</taxon>
        <taxon>Tracheophyta</taxon>
        <taxon>Spermatophyta</taxon>
        <taxon>Magnoliopsida</taxon>
        <taxon>Liliopsida</taxon>
        <taxon>Poales</taxon>
        <taxon>Poaceae</taxon>
        <taxon>BOP clade</taxon>
        <taxon>Oryzoideae</taxon>
        <taxon>Oryzeae</taxon>
        <taxon>Oryzinae</taxon>
        <taxon>Oryza</taxon>
        <taxon>Oryza sativa</taxon>
    </lineage>
</organism>
<dbReference type="EMBL" id="AP008209">
    <property type="protein sequence ID" value="BAF11728.2"/>
    <property type="molecule type" value="Genomic_DNA"/>
</dbReference>
<dbReference type="AlphaFoldDB" id="Q0DSR0"/>
<evidence type="ECO:0000313" key="3">
    <source>
        <dbReference type="Proteomes" id="UP000000763"/>
    </source>
</evidence>
<proteinExistence type="predicted"/>
<evidence type="ECO:0000256" key="1">
    <source>
        <dbReference type="ARBA" id="ARBA00023054"/>
    </source>
</evidence>
<dbReference type="Proteomes" id="UP000000763">
    <property type="component" value="Chromosome 3"/>
</dbReference>
<dbReference type="HOGENOM" id="CLU_014032_2_0_1"/>
<name>Q0DSR0_ORYSJ</name>
<reference evidence="2 3" key="1">
    <citation type="journal article" date="2005" name="Nature">
        <title>The map-based sequence of the rice genome.</title>
        <authorList>
            <consortium name="International rice genome sequencing project (IRGSP)"/>
            <person name="Matsumoto T."/>
            <person name="Wu J."/>
            <person name="Kanamori H."/>
            <person name="Katayose Y."/>
            <person name="Fujisawa M."/>
            <person name="Namiki N."/>
            <person name="Mizuno H."/>
            <person name="Yamamoto K."/>
            <person name="Antonio B.A."/>
            <person name="Baba T."/>
            <person name="Sakata K."/>
            <person name="Nagamura Y."/>
            <person name="Aoki H."/>
            <person name="Arikawa K."/>
            <person name="Arita K."/>
            <person name="Bito T."/>
            <person name="Chiden Y."/>
            <person name="Fujitsuka N."/>
            <person name="Fukunaka R."/>
            <person name="Hamada M."/>
            <person name="Harada C."/>
            <person name="Hayashi A."/>
            <person name="Hijishita S."/>
            <person name="Honda M."/>
            <person name="Hosokawa S."/>
            <person name="Ichikawa Y."/>
            <person name="Idonuma A."/>
            <person name="Iijima M."/>
            <person name="Ikeda M."/>
            <person name="Ikeno M."/>
            <person name="Ito K."/>
            <person name="Ito S."/>
            <person name="Ito T."/>
            <person name="Ito Y."/>
            <person name="Ito Y."/>
            <person name="Iwabuchi A."/>
            <person name="Kamiya K."/>
            <person name="Karasawa W."/>
            <person name="Kurita K."/>
            <person name="Katagiri S."/>
            <person name="Kikuta A."/>
            <person name="Kobayashi H."/>
            <person name="Kobayashi N."/>
            <person name="Machita K."/>
            <person name="Maehara T."/>
            <person name="Masukawa M."/>
            <person name="Mizubayashi T."/>
            <person name="Mukai Y."/>
            <person name="Nagasaki H."/>
            <person name="Nagata Y."/>
            <person name="Naito S."/>
            <person name="Nakashima M."/>
            <person name="Nakama Y."/>
            <person name="Nakamichi Y."/>
            <person name="Nakamura M."/>
            <person name="Meguro A."/>
            <person name="Negishi M."/>
            <person name="Ohta I."/>
            <person name="Ohta T."/>
            <person name="Okamoto M."/>
            <person name="Ono N."/>
            <person name="Saji S."/>
            <person name="Sakaguchi M."/>
            <person name="Sakai K."/>
            <person name="Shibata M."/>
            <person name="Shimokawa T."/>
            <person name="Song J."/>
            <person name="Takazaki Y."/>
            <person name="Terasawa K."/>
            <person name="Tsugane M."/>
            <person name="Tsuji K."/>
            <person name="Ueda S."/>
            <person name="Waki K."/>
            <person name="Yamagata H."/>
            <person name="Yamamoto M."/>
            <person name="Yamamoto S."/>
            <person name="Yamane H."/>
            <person name="Yoshiki S."/>
            <person name="Yoshihara R."/>
            <person name="Yukawa K."/>
            <person name="Zhong H."/>
            <person name="Yano M."/>
            <person name="Yuan Q."/>
            <person name="Ouyang S."/>
            <person name="Liu J."/>
            <person name="Jones K.M."/>
            <person name="Gansberger K."/>
            <person name="Moffat K."/>
            <person name="Hill J."/>
            <person name="Bera J."/>
            <person name="Fadrosh D."/>
            <person name="Jin S."/>
            <person name="Johri S."/>
            <person name="Kim M."/>
            <person name="Overton L."/>
            <person name="Reardon M."/>
            <person name="Tsitrin T."/>
            <person name="Vuong H."/>
            <person name="Weaver B."/>
            <person name="Ciecko A."/>
            <person name="Tallon L."/>
            <person name="Jackson J."/>
            <person name="Pai G."/>
            <person name="Aken S.V."/>
            <person name="Utterback T."/>
            <person name="Reidmuller S."/>
            <person name="Feldblyum T."/>
            <person name="Hsiao J."/>
            <person name="Zismann V."/>
            <person name="Iobst S."/>
            <person name="de Vazeille A.R."/>
            <person name="Buell C.R."/>
            <person name="Ying K."/>
            <person name="Li Y."/>
            <person name="Lu T."/>
            <person name="Huang Y."/>
            <person name="Zhao Q."/>
            <person name="Feng Q."/>
            <person name="Zhang L."/>
            <person name="Zhu J."/>
            <person name="Weng Q."/>
            <person name="Mu J."/>
            <person name="Lu Y."/>
            <person name="Fan D."/>
            <person name="Liu Y."/>
            <person name="Guan J."/>
            <person name="Zhang Y."/>
            <person name="Yu S."/>
            <person name="Liu X."/>
            <person name="Zhang Y."/>
            <person name="Hong G."/>
            <person name="Han B."/>
            <person name="Choisne N."/>
            <person name="Demange N."/>
            <person name="Orjeda G."/>
            <person name="Samain S."/>
            <person name="Cattolico L."/>
            <person name="Pelletier E."/>
            <person name="Couloux A."/>
            <person name="Segurens B."/>
            <person name="Wincker P."/>
            <person name="D'Hont A."/>
            <person name="Scarpelli C."/>
            <person name="Weissenbach J."/>
            <person name="Salanoubat M."/>
            <person name="Quetier F."/>
            <person name="Yu Y."/>
            <person name="Kim H.R."/>
            <person name="Rambo T."/>
            <person name="Currie J."/>
            <person name="Collura K."/>
            <person name="Luo M."/>
            <person name="Yang T."/>
            <person name="Ammiraju J.S.S."/>
            <person name="Engler F."/>
            <person name="Soderlund C."/>
            <person name="Wing R.A."/>
            <person name="Palmer L.E."/>
            <person name="de la Bastide M."/>
            <person name="Spiegel L."/>
            <person name="Nascimento L."/>
            <person name="Zutavern T."/>
            <person name="O'Shaughnessy A."/>
            <person name="Dike S."/>
            <person name="Dedhia N."/>
            <person name="Preston R."/>
            <person name="Balija V."/>
            <person name="McCombie W.R."/>
            <person name="Chow T."/>
            <person name="Chen H."/>
            <person name="Chung M."/>
            <person name="Chen C."/>
            <person name="Shaw J."/>
            <person name="Wu H."/>
            <person name="Hsiao K."/>
            <person name="Chao Y."/>
            <person name="Chu M."/>
            <person name="Cheng C."/>
            <person name="Hour A."/>
            <person name="Lee P."/>
            <person name="Lin S."/>
            <person name="Lin Y."/>
            <person name="Liou J."/>
            <person name="Liu S."/>
            <person name="Hsing Y."/>
            <person name="Raghuvanshi S."/>
            <person name="Mohanty A."/>
            <person name="Bharti A.K."/>
            <person name="Gaur A."/>
            <person name="Gupta V."/>
            <person name="Kumar D."/>
            <person name="Ravi V."/>
            <person name="Vij S."/>
            <person name="Kapur A."/>
            <person name="Khurana P."/>
            <person name="Khurana P."/>
            <person name="Khurana J.P."/>
            <person name="Tyagi A.K."/>
            <person name="Gaikwad K."/>
            <person name="Singh A."/>
            <person name="Dalal V."/>
            <person name="Srivastava S."/>
            <person name="Dixit A."/>
            <person name="Pal A.K."/>
            <person name="Ghazi I.A."/>
            <person name="Yadav M."/>
            <person name="Pandit A."/>
            <person name="Bhargava A."/>
            <person name="Sureshbabu K."/>
            <person name="Batra K."/>
            <person name="Sharma T.R."/>
            <person name="Mohapatra T."/>
            <person name="Singh N.K."/>
            <person name="Messing J."/>
            <person name="Nelson A.B."/>
            <person name="Fuks G."/>
            <person name="Kavchok S."/>
            <person name="Keizer G."/>
            <person name="Linton E."/>
            <person name="Llaca V."/>
            <person name="Song R."/>
            <person name="Tanyolac B."/>
            <person name="Young S."/>
            <person name="Ho-Il K."/>
            <person name="Hahn J.H."/>
            <person name="Sangsakoo G."/>
            <person name="Vanavichit A."/>
            <person name="de Mattos Luiz.A.T."/>
            <person name="Zimmer P.D."/>
            <person name="Malone G."/>
            <person name="Dellagostin O."/>
            <person name="de Oliveira A.C."/>
            <person name="Bevan M."/>
            <person name="Bancroft I."/>
            <person name="Minx P."/>
            <person name="Cordum H."/>
            <person name="Wilson R."/>
            <person name="Cheng Z."/>
            <person name="Jin W."/>
            <person name="Jiang J."/>
            <person name="Leong S.A."/>
            <person name="Iwama H."/>
            <person name="Gojobori T."/>
            <person name="Itoh T."/>
            <person name="Niimura Y."/>
            <person name="Fujii Y."/>
            <person name="Habara T."/>
            <person name="Sakai H."/>
            <person name="Sato Y."/>
            <person name="Wilson G."/>
            <person name="Kumar K."/>
            <person name="McCouch S."/>
            <person name="Juretic N."/>
            <person name="Hoen D."/>
            <person name="Wright S."/>
            <person name="Bruskiewich R."/>
            <person name="Bureau T."/>
            <person name="Miyao A."/>
            <person name="Hirochika H."/>
            <person name="Nishikawa T."/>
            <person name="Kadowaki K."/>
            <person name="Sugiura M."/>
            <person name="Burr B."/>
            <person name="Sasaki T."/>
        </authorList>
    </citation>
    <scope>NUCLEOTIDE SEQUENCE [LARGE SCALE GENOMIC DNA]</scope>
    <source>
        <strain evidence="3">cv. Nipponbare</strain>
    </source>
</reference>
<dbReference type="PANTHER" id="PTHR31342:SF48">
    <property type="entry name" value="CHUP1-LIKE PROTEIN"/>
    <property type="match status" value="1"/>
</dbReference>
<dbReference type="InterPro" id="IPR040265">
    <property type="entry name" value="CHUP1/IPGA1-like"/>
</dbReference>
<dbReference type="KEGG" id="dosa:Os03g0294100"/>